<gene>
    <name evidence="1" type="ORF">EVOR1521_LOCUS30404</name>
</gene>
<name>A0AA36JQB5_9DINO</name>
<sequence>MLQYDGPSASCGIDLAVEWPQTVVTTARELRAAVKEAPLGLSVVKVQGRLELEEPLVLDRPVVLAGEPVGESGTDPERGELVGKGCTVVRCSATAVFWRLGMTVTAAGDGASSPFSRDFATISCLEVTAGQPVLVDCDLHSDVPTDALTHALWAGGGANALLFNCSLSGARGFALGEGLGNIMRGKAVPEPLNVDQMLDITWWAIRQIGELSIPGISGALPALRRRPLAPHRDLSRLQGPAVAGGARLGLGENLGMEHPQGRWLCVEELCTAQRLALVGRSGLEDVSYGSLSPDWHWHLQPCGWEDCAWGRPSAGHAAGKPRHGRDAAKATIVEETVIPVRPAALRLVMANLQQFRQLPDVERIDVHSNDADGQFEGRVHTDAHLAVTGSRGAIQRIQREVQKLERRSEGRSRPPGKKTNHLVVSSTCKALTFVKADMEKCVCTFASFQRPCYSELRELQTGPACPASAHACGNGHTTIDTDCSSFVNTFQNLISGTPPGADFQVTCWLGCLLHAGPDRLSRRAKGVLSLDQFQQLQPSDCQTQFSRHFRRSLGKVPKILEVLAKTGEWKVEEGCRKDLRFSLVPGCEADGLPLELEVATAGFDYKSAKRLPKIRDLYDKKPKLVQSDVAFLASGVALRFELAPDQRRMDLTGRFASASFRDKMLRLRGKQPATYRLVRTSEPKQVYSNGHLKIVWSEADDFFNDLSVPYEALHLVSPSLNESLKAGDVSKASSEFEQLVETAKKLERLMHAEASMGRR</sequence>
<dbReference type="Proteomes" id="UP001178507">
    <property type="component" value="Unassembled WGS sequence"/>
</dbReference>
<dbReference type="EMBL" id="CAUJNA010003760">
    <property type="protein sequence ID" value="CAJ1409246.1"/>
    <property type="molecule type" value="Genomic_DNA"/>
</dbReference>
<comment type="caution">
    <text evidence="1">The sequence shown here is derived from an EMBL/GenBank/DDBJ whole genome shotgun (WGS) entry which is preliminary data.</text>
</comment>
<evidence type="ECO:0000313" key="2">
    <source>
        <dbReference type="Proteomes" id="UP001178507"/>
    </source>
</evidence>
<evidence type="ECO:0000313" key="1">
    <source>
        <dbReference type="EMBL" id="CAJ1409246.1"/>
    </source>
</evidence>
<protein>
    <submittedName>
        <fullName evidence="1">Uncharacterized protein</fullName>
    </submittedName>
</protein>
<accession>A0AA36JQB5</accession>
<dbReference type="AlphaFoldDB" id="A0AA36JQB5"/>
<organism evidence="1 2">
    <name type="scientific">Effrenium voratum</name>
    <dbReference type="NCBI Taxonomy" id="2562239"/>
    <lineage>
        <taxon>Eukaryota</taxon>
        <taxon>Sar</taxon>
        <taxon>Alveolata</taxon>
        <taxon>Dinophyceae</taxon>
        <taxon>Suessiales</taxon>
        <taxon>Symbiodiniaceae</taxon>
        <taxon>Effrenium</taxon>
    </lineage>
</organism>
<reference evidence="1" key="1">
    <citation type="submission" date="2023-08" db="EMBL/GenBank/DDBJ databases">
        <authorList>
            <person name="Chen Y."/>
            <person name="Shah S."/>
            <person name="Dougan E. K."/>
            <person name="Thang M."/>
            <person name="Chan C."/>
        </authorList>
    </citation>
    <scope>NUCLEOTIDE SEQUENCE</scope>
</reference>
<proteinExistence type="predicted"/>
<keyword evidence="2" id="KW-1185">Reference proteome</keyword>